<dbReference type="AlphaFoldDB" id="A0A2S9YS04"/>
<evidence type="ECO:0000259" key="1">
    <source>
        <dbReference type="SMART" id="SM00867"/>
    </source>
</evidence>
<dbReference type="SMART" id="SM00867">
    <property type="entry name" value="YceI"/>
    <property type="match status" value="1"/>
</dbReference>
<dbReference type="Gene3D" id="2.40.128.110">
    <property type="entry name" value="Lipid/polyisoprenoid-binding, YceI-like"/>
    <property type="match status" value="1"/>
</dbReference>
<evidence type="ECO:0000313" key="2">
    <source>
        <dbReference type="EMBL" id="PRQ07874.1"/>
    </source>
</evidence>
<organism evidence="2 3">
    <name type="scientific">Enhygromyxa salina</name>
    <dbReference type="NCBI Taxonomy" id="215803"/>
    <lineage>
        <taxon>Bacteria</taxon>
        <taxon>Pseudomonadati</taxon>
        <taxon>Myxococcota</taxon>
        <taxon>Polyangia</taxon>
        <taxon>Nannocystales</taxon>
        <taxon>Nannocystaceae</taxon>
        <taxon>Enhygromyxa</taxon>
    </lineage>
</organism>
<dbReference type="InterPro" id="IPR036761">
    <property type="entry name" value="TTHA0802/YceI-like_sf"/>
</dbReference>
<evidence type="ECO:0000313" key="3">
    <source>
        <dbReference type="Proteomes" id="UP000238823"/>
    </source>
</evidence>
<dbReference type="RefSeq" id="WP_181233677.1">
    <property type="nucleotide sequence ID" value="NZ_PVNL01000048.1"/>
</dbReference>
<reference evidence="2 3" key="1">
    <citation type="submission" date="2018-03" db="EMBL/GenBank/DDBJ databases">
        <title>Draft Genome Sequences of the Obligatory Marine Myxobacteria Enhygromyxa salina SWB007.</title>
        <authorList>
            <person name="Poehlein A."/>
            <person name="Moghaddam J.A."/>
            <person name="Harms H."/>
            <person name="Alanjari M."/>
            <person name="Koenig G.M."/>
            <person name="Daniel R."/>
            <person name="Schaeberle T.F."/>
        </authorList>
    </citation>
    <scope>NUCLEOTIDE SEQUENCE [LARGE SCALE GENOMIC DNA]</scope>
    <source>
        <strain evidence="2 3">SWB007</strain>
    </source>
</reference>
<feature type="domain" description="Lipid/polyisoprenoid-binding YceI-like" evidence="1">
    <location>
        <begin position="6"/>
        <end position="176"/>
    </location>
</feature>
<dbReference type="InterPro" id="IPR007372">
    <property type="entry name" value="Lipid/polyisoprenoid-bd_YceI"/>
</dbReference>
<proteinExistence type="predicted"/>
<comment type="caution">
    <text evidence="2">The sequence shown here is derived from an EMBL/GenBank/DDBJ whole genome shotgun (WGS) entry which is preliminary data.</text>
</comment>
<dbReference type="SUPFAM" id="SSF101874">
    <property type="entry name" value="YceI-like"/>
    <property type="match status" value="1"/>
</dbReference>
<dbReference type="EMBL" id="PVNL01000048">
    <property type="protein sequence ID" value="PRQ07874.1"/>
    <property type="molecule type" value="Genomic_DNA"/>
</dbReference>
<gene>
    <name evidence="2" type="ORF">ENSA7_24390</name>
</gene>
<accession>A0A2S9YS04</accession>
<dbReference type="Proteomes" id="UP000238823">
    <property type="component" value="Unassembled WGS sequence"/>
</dbReference>
<name>A0A2S9YS04_9BACT</name>
<protein>
    <submittedName>
        <fullName evidence="2">YceI-like domain protein</fullName>
    </submittedName>
</protein>
<dbReference type="Pfam" id="PF04264">
    <property type="entry name" value="YceI"/>
    <property type="match status" value="1"/>
</dbReference>
<sequence length="180" mass="19428">MSARAPHQIRVFTWKEGLLSRVAHDLRLRVERFTIAGPGDNAGGDLTVEVDAGSIVVDGVMNGSRCDPDQLGARDRAKIAETIRAEILKTRAYPKVVFRGSVSAGTGVGARVRVDGTLELVGVRRSLSLVAVREGERLRGSVTLVPSEFGIRPYKALAGAIRLRDRVRVDFDLDAVALAL</sequence>